<feature type="binding site" evidence="7 9">
    <location>
        <position position="111"/>
    </location>
    <ligand>
        <name>substrate</name>
    </ligand>
</feature>
<name>A0A1G6IR97_9FIRM</name>
<accession>A0A1G6IR97</accession>
<evidence type="ECO:0000256" key="4">
    <source>
        <dbReference type="ARBA" id="ARBA00011193"/>
    </source>
</evidence>
<dbReference type="NCBIfam" id="NF003807">
    <property type="entry name" value="PRK05395.1-4"/>
    <property type="match status" value="1"/>
</dbReference>
<sequence>MKKILVLNGPNINMLGVRETGVYGTATYEDLCEMIRKKAEELHIAVEIKQSNSEGELVDWIQICYNKTDGIIINPGAYTHYSVAVLDALKAVNIPAVEVHISNIHQREEFRHRCVTTAGCTGQICGLGLQGYLLALEYLAGK</sequence>
<dbReference type="InterPro" id="IPR018509">
    <property type="entry name" value="DHquinase_II_CS"/>
</dbReference>
<reference evidence="12" key="1">
    <citation type="submission" date="2016-10" db="EMBL/GenBank/DDBJ databases">
        <authorList>
            <person name="Varghese N."/>
            <person name="Submissions S."/>
        </authorList>
    </citation>
    <scope>NUCLEOTIDE SEQUENCE [LARGE SCALE GENOMIC DNA]</scope>
    <source>
        <strain evidence="12">DSM 11005</strain>
    </source>
</reference>
<feature type="binding site" evidence="7 9">
    <location>
        <position position="80"/>
    </location>
    <ligand>
        <name>substrate</name>
    </ligand>
</feature>
<organism evidence="11 12">
    <name type="scientific">Succiniclasticum ruminis</name>
    <dbReference type="NCBI Taxonomy" id="40841"/>
    <lineage>
        <taxon>Bacteria</taxon>
        <taxon>Bacillati</taxon>
        <taxon>Bacillota</taxon>
        <taxon>Negativicutes</taxon>
        <taxon>Acidaminococcales</taxon>
        <taxon>Acidaminococcaceae</taxon>
        <taxon>Succiniclasticum</taxon>
    </lineage>
</organism>
<dbReference type="OrthoDB" id="9790793at2"/>
<dbReference type="NCBIfam" id="NF003806">
    <property type="entry name" value="PRK05395.1-3"/>
    <property type="match status" value="1"/>
</dbReference>
<dbReference type="EC" id="4.2.1.10" evidence="5 7"/>
<proteinExistence type="inferred from homology"/>
<comment type="catalytic activity">
    <reaction evidence="1 7">
        <text>3-dehydroquinate = 3-dehydroshikimate + H2O</text>
        <dbReference type="Rhea" id="RHEA:21096"/>
        <dbReference type="ChEBI" id="CHEBI:15377"/>
        <dbReference type="ChEBI" id="CHEBI:16630"/>
        <dbReference type="ChEBI" id="CHEBI:32364"/>
        <dbReference type="EC" id="4.2.1.10"/>
    </reaction>
</comment>
<evidence type="ECO:0000256" key="2">
    <source>
        <dbReference type="ARBA" id="ARBA00004902"/>
    </source>
</evidence>
<dbReference type="UniPathway" id="UPA00053">
    <property type="reaction ID" value="UER00086"/>
</dbReference>
<dbReference type="CDD" id="cd00466">
    <property type="entry name" value="DHQase_II"/>
    <property type="match status" value="1"/>
</dbReference>
<dbReference type="PANTHER" id="PTHR21272">
    <property type="entry name" value="CATABOLIC 3-DEHYDROQUINASE"/>
    <property type="match status" value="1"/>
</dbReference>
<comment type="function">
    <text evidence="7">Catalyzes a trans-dehydration via an enolate intermediate.</text>
</comment>
<feature type="binding site" evidence="7 9">
    <location>
        <position position="87"/>
    </location>
    <ligand>
        <name>substrate</name>
    </ligand>
</feature>
<evidence type="ECO:0000256" key="9">
    <source>
        <dbReference type="PIRSR" id="PIRSR001399-2"/>
    </source>
</evidence>
<dbReference type="PANTHER" id="PTHR21272:SF3">
    <property type="entry name" value="CATABOLIC 3-DEHYDROQUINASE"/>
    <property type="match status" value="1"/>
</dbReference>
<dbReference type="AlphaFoldDB" id="A0A1G6IR97"/>
<keyword evidence="12" id="KW-1185">Reference proteome</keyword>
<dbReference type="GO" id="GO:0009073">
    <property type="term" value="P:aromatic amino acid family biosynthetic process"/>
    <property type="evidence" value="ECO:0007669"/>
    <property type="project" value="UniProtKB-KW"/>
</dbReference>
<dbReference type="RefSeq" id="WP_093729369.1">
    <property type="nucleotide sequence ID" value="NZ_FMYW01000002.1"/>
</dbReference>
<evidence type="ECO:0000256" key="1">
    <source>
        <dbReference type="ARBA" id="ARBA00001864"/>
    </source>
</evidence>
<dbReference type="EMBL" id="FMYW01000002">
    <property type="protein sequence ID" value="SDC08998.1"/>
    <property type="molecule type" value="Genomic_DNA"/>
</dbReference>
<evidence type="ECO:0000256" key="10">
    <source>
        <dbReference type="PIRSR" id="PIRSR001399-3"/>
    </source>
</evidence>
<protein>
    <recommendedName>
        <fullName evidence="5 7">3-dehydroquinate dehydratase</fullName>
        <shortName evidence="7">3-dehydroquinase</shortName>
        <ecNumber evidence="5 7">4.2.1.10</ecNumber>
    </recommendedName>
    <alternativeName>
        <fullName evidence="7">Type II DHQase</fullName>
    </alternativeName>
</protein>
<dbReference type="Proteomes" id="UP000198943">
    <property type="component" value="Unassembled WGS sequence"/>
</dbReference>
<evidence type="ECO:0000256" key="7">
    <source>
        <dbReference type="HAMAP-Rule" id="MF_00169"/>
    </source>
</evidence>
<dbReference type="NCBIfam" id="TIGR01088">
    <property type="entry name" value="aroQ"/>
    <property type="match status" value="1"/>
</dbReference>
<dbReference type="GO" id="GO:0008652">
    <property type="term" value="P:amino acid biosynthetic process"/>
    <property type="evidence" value="ECO:0007669"/>
    <property type="project" value="UniProtKB-KW"/>
</dbReference>
<evidence type="ECO:0000313" key="11">
    <source>
        <dbReference type="EMBL" id="SDC08998.1"/>
    </source>
</evidence>
<dbReference type="Pfam" id="PF01220">
    <property type="entry name" value="DHquinase_II"/>
    <property type="match status" value="1"/>
</dbReference>
<dbReference type="PROSITE" id="PS01029">
    <property type="entry name" value="DEHYDROQUINASE_II"/>
    <property type="match status" value="1"/>
</dbReference>
<dbReference type="GO" id="GO:0003855">
    <property type="term" value="F:3-dehydroquinate dehydratase activity"/>
    <property type="evidence" value="ECO:0007669"/>
    <property type="project" value="UniProtKB-UniRule"/>
</dbReference>
<dbReference type="Gene3D" id="3.40.50.9100">
    <property type="entry name" value="Dehydroquinase, class II"/>
    <property type="match status" value="1"/>
</dbReference>
<dbReference type="NCBIfam" id="NF003805">
    <property type="entry name" value="PRK05395.1-2"/>
    <property type="match status" value="1"/>
</dbReference>
<feature type="active site" description="Proton acceptor" evidence="7 8">
    <location>
        <position position="23"/>
    </location>
</feature>
<dbReference type="GO" id="GO:0019631">
    <property type="term" value="P:quinate catabolic process"/>
    <property type="evidence" value="ECO:0007669"/>
    <property type="project" value="TreeGrafter"/>
</dbReference>
<evidence type="ECO:0000256" key="3">
    <source>
        <dbReference type="ARBA" id="ARBA00011037"/>
    </source>
</evidence>
<dbReference type="PIRSF" id="PIRSF001399">
    <property type="entry name" value="DHquinase_II"/>
    <property type="match status" value="1"/>
</dbReference>
<comment type="similarity">
    <text evidence="3 7">Belongs to the type-II 3-dehydroquinase family.</text>
</comment>
<dbReference type="HAMAP" id="MF_00169">
    <property type="entry name" value="AroQ"/>
    <property type="match status" value="1"/>
</dbReference>
<keyword evidence="6 7" id="KW-0456">Lyase</keyword>
<comment type="subunit">
    <text evidence="4 7">Homododecamer.</text>
</comment>
<dbReference type="InterPro" id="IPR036441">
    <property type="entry name" value="DHquinase_II_sf"/>
</dbReference>
<gene>
    <name evidence="7" type="primary">aroQ</name>
    <name evidence="11" type="ORF">SAMN04487864_102197</name>
</gene>
<keyword evidence="7" id="KW-0057">Aromatic amino acid biosynthesis</keyword>
<feature type="active site" description="Proton donor" evidence="7 8">
    <location>
        <position position="100"/>
    </location>
</feature>
<dbReference type="InterPro" id="IPR001874">
    <property type="entry name" value="DHquinase_II"/>
</dbReference>
<comment type="pathway">
    <text evidence="2 7">Metabolic intermediate biosynthesis; chorismate biosynthesis; chorismate from D-erythrose 4-phosphate and phosphoenolpyruvate: step 3/7.</text>
</comment>
<feature type="binding site" evidence="7 9">
    <location>
        <position position="74"/>
    </location>
    <ligand>
        <name>substrate</name>
    </ligand>
</feature>
<evidence type="ECO:0000256" key="8">
    <source>
        <dbReference type="PIRSR" id="PIRSR001399-1"/>
    </source>
</evidence>
<feature type="site" description="Transition state stabilizer" evidence="7 10">
    <location>
        <position position="18"/>
    </location>
</feature>
<feature type="binding site" evidence="7 9">
    <location>
        <begin position="101"/>
        <end position="102"/>
    </location>
    <ligand>
        <name>substrate</name>
    </ligand>
</feature>
<dbReference type="SUPFAM" id="SSF52304">
    <property type="entry name" value="Type II 3-dehydroquinate dehydratase"/>
    <property type="match status" value="1"/>
</dbReference>
<dbReference type="GO" id="GO:0009423">
    <property type="term" value="P:chorismate biosynthetic process"/>
    <property type="evidence" value="ECO:0007669"/>
    <property type="project" value="UniProtKB-UniRule"/>
</dbReference>
<keyword evidence="7" id="KW-0028">Amino-acid biosynthesis</keyword>
<evidence type="ECO:0000313" key="12">
    <source>
        <dbReference type="Proteomes" id="UP000198943"/>
    </source>
</evidence>
<evidence type="ECO:0000256" key="5">
    <source>
        <dbReference type="ARBA" id="ARBA00012060"/>
    </source>
</evidence>
<evidence type="ECO:0000256" key="6">
    <source>
        <dbReference type="ARBA" id="ARBA00023239"/>
    </source>
</evidence>